<dbReference type="Pfam" id="PF05929">
    <property type="entry name" value="Phage_GPO"/>
    <property type="match status" value="1"/>
</dbReference>
<feature type="compositionally biased region" description="Acidic residues" evidence="1">
    <location>
        <begin position="174"/>
        <end position="186"/>
    </location>
</feature>
<protein>
    <recommendedName>
        <fullName evidence="4">Phage capsid scaffolding protein</fullName>
    </recommendedName>
</protein>
<evidence type="ECO:0000313" key="3">
    <source>
        <dbReference type="Proteomes" id="UP000261948"/>
    </source>
</evidence>
<dbReference type="EMBL" id="QURR01000004">
    <property type="protein sequence ID" value="RGE46115.1"/>
    <property type="molecule type" value="Genomic_DNA"/>
</dbReference>
<feature type="region of interest" description="Disordered" evidence="1">
    <location>
        <begin position="269"/>
        <end position="297"/>
    </location>
</feature>
<reference evidence="2 3" key="1">
    <citation type="submission" date="2018-08" db="EMBL/GenBank/DDBJ databases">
        <title>Comamonas testosteroni strain SWCO2.</title>
        <authorList>
            <person name="Jiang N."/>
            <person name="Zhang X.Z."/>
        </authorList>
    </citation>
    <scope>NUCLEOTIDE SEQUENCE [LARGE SCALE GENOMIC DNA]</scope>
    <source>
        <strain evidence="2 3">SWCO2</strain>
    </source>
</reference>
<keyword evidence="3" id="KW-1185">Reference proteome</keyword>
<sequence>MKVNAMPKAASKETQPTFVRVAVEGATVDGRTIQRVWLTQAAANYDPDVKGARVWVEHMRSMWSDSPFSAQGDVIALKAEEIKTGKLAGKMALFAAIKPLPDLVELNKKGKKIYSSIEIEPKFADTGEAYLTGLAVTDDPASLGVEMLKFHAKTAPAKFSSAPLETALAFSTGGDDDEEDDDDEDDNSARRENAGLLTKLLGKFGRLNGRQSNSEKFNAEAAEVLGAVGESIESLDEEVSAISKQCLSLKKSNKALRGELDQLREDFTSFKKQMDETDGDPQQRKPATGANADAADC</sequence>
<dbReference type="OrthoDB" id="5625143at2"/>
<dbReference type="Proteomes" id="UP000261948">
    <property type="component" value="Unassembled WGS sequence"/>
</dbReference>
<dbReference type="AlphaFoldDB" id="A0A373FRJ0"/>
<proteinExistence type="predicted"/>
<evidence type="ECO:0000313" key="2">
    <source>
        <dbReference type="EMBL" id="RGE46115.1"/>
    </source>
</evidence>
<comment type="caution">
    <text evidence="2">The sequence shown here is derived from an EMBL/GenBank/DDBJ whole genome shotgun (WGS) entry which is preliminary data.</text>
</comment>
<accession>A0A373FRJ0</accession>
<evidence type="ECO:0000256" key="1">
    <source>
        <dbReference type="SAM" id="MobiDB-lite"/>
    </source>
</evidence>
<name>A0A373FRJ0_COMTE</name>
<gene>
    <name evidence="2" type="ORF">DZC30_04930</name>
</gene>
<feature type="region of interest" description="Disordered" evidence="1">
    <location>
        <begin position="169"/>
        <end position="189"/>
    </location>
</feature>
<evidence type="ECO:0008006" key="4">
    <source>
        <dbReference type="Google" id="ProtNLM"/>
    </source>
</evidence>
<dbReference type="InterPro" id="IPR009228">
    <property type="entry name" value="Capsid_scaffold_GpO"/>
</dbReference>
<organism evidence="2 3">
    <name type="scientific">Comamonas testosteroni</name>
    <name type="common">Pseudomonas testosteroni</name>
    <dbReference type="NCBI Taxonomy" id="285"/>
    <lineage>
        <taxon>Bacteria</taxon>
        <taxon>Pseudomonadati</taxon>
        <taxon>Pseudomonadota</taxon>
        <taxon>Betaproteobacteria</taxon>
        <taxon>Burkholderiales</taxon>
        <taxon>Comamonadaceae</taxon>
        <taxon>Comamonas</taxon>
    </lineage>
</organism>